<evidence type="ECO:0000256" key="12">
    <source>
        <dbReference type="PROSITE-ProRule" id="PRU00283"/>
    </source>
</evidence>
<dbReference type="InterPro" id="IPR045156">
    <property type="entry name" value="Vac8"/>
</dbReference>
<keyword evidence="17" id="KW-1185">Reference proteome</keyword>
<dbReference type="InterPro" id="IPR000225">
    <property type="entry name" value="Armadillo"/>
</dbReference>
<dbReference type="PROSITE" id="PS00411">
    <property type="entry name" value="KINESIN_MOTOR_1"/>
    <property type="match status" value="1"/>
</dbReference>
<keyword evidence="4" id="KW-0926">Vacuole</keyword>
<name>A0AAD5CFB5_AMBAR</name>
<keyword evidence="14" id="KW-0175">Coiled coil</keyword>
<evidence type="ECO:0000313" key="16">
    <source>
        <dbReference type="EMBL" id="KAI7740851.1"/>
    </source>
</evidence>
<dbReference type="SMART" id="SM00185">
    <property type="entry name" value="ARM"/>
    <property type="match status" value="3"/>
</dbReference>
<evidence type="ECO:0000256" key="14">
    <source>
        <dbReference type="SAM" id="Coils"/>
    </source>
</evidence>
<dbReference type="InterPro" id="IPR027417">
    <property type="entry name" value="P-loop_NTPase"/>
</dbReference>
<dbReference type="Gene3D" id="3.40.850.10">
    <property type="entry name" value="Kinesin motor domain"/>
    <property type="match status" value="2"/>
</dbReference>
<dbReference type="GO" id="GO:0005774">
    <property type="term" value="C:vacuolar membrane"/>
    <property type="evidence" value="ECO:0007669"/>
    <property type="project" value="UniProtKB-SubCell"/>
</dbReference>
<keyword evidence="10" id="KW-0449">Lipoprotein</keyword>
<comment type="subcellular location">
    <subcellularLocation>
        <location evidence="1">Vacuole membrane</location>
        <topology evidence="1">Lipid-anchor</topology>
    </subcellularLocation>
</comment>
<evidence type="ECO:0000256" key="5">
    <source>
        <dbReference type="ARBA" id="ARBA00022737"/>
    </source>
</evidence>
<keyword evidence="8" id="KW-0472">Membrane</keyword>
<evidence type="ECO:0000256" key="3">
    <source>
        <dbReference type="ARBA" id="ARBA00010103"/>
    </source>
</evidence>
<gene>
    <name evidence="16" type="ORF">M8C21_020532</name>
</gene>
<feature type="non-terminal residue" evidence="16">
    <location>
        <position position="740"/>
    </location>
</feature>
<evidence type="ECO:0000256" key="8">
    <source>
        <dbReference type="ARBA" id="ARBA00023136"/>
    </source>
</evidence>
<dbReference type="PRINTS" id="PR00380">
    <property type="entry name" value="KINESINHEAVY"/>
</dbReference>
<dbReference type="InterPro" id="IPR036961">
    <property type="entry name" value="Kinesin_motor_dom_sf"/>
</dbReference>
<dbReference type="InterPro" id="IPR019821">
    <property type="entry name" value="Kinesin_motor_CS"/>
</dbReference>
<feature type="repeat" description="ARM" evidence="11">
    <location>
        <begin position="491"/>
        <end position="533"/>
    </location>
</feature>
<sequence>SGRVRVAVRLRPRNSEELSTDADFADCVELQPELKRLKLRRNNWDSDTFEFDEVLTEFASQKRVYELYMETIQDLLDPTNDNLCIVEDPKTGDITLPGASLIEVRDQQSFVELLRLGEAHRFATNTKLNTESSRSHAILMVHVKKSVGVSGENVNSKSHMNRTMKPPVVRKGKLIVVDLAGSERIDKSGSEGHTLEEAKSINLSLSALGKCINALAENSSHVPVRTARTSLVITIGPSPRHRGETSSTIMFGQRAMKVENMLKIKEEFDYKSLARKLDVQVESLIAQHERQQKAYQDEIDKISLEAKKQISQAEKSFADSLETERLKYQRDCMESIKKLEVQLAANKIKEESLRNKPNEELTELKKLLENETLLRKTAEEEVKNLQNQLVQLKRSEVAGNAEIVKLRKMLEDEVHQREKLEEEISALQNQLLQLSFDADETRKQLESGEHSADMTGDMGSLISPVRQPQIKYSGEAGEQGKGSVAKLFEQVGLQKILSLLESEDPDVRIHAVKVIANLAAEATNQEKIVEAGGLTSLLGLLTSSDDENIHRVAAGAIANLAMNETNQELIMSLGGISLLAMTAQNADDPQTLRMVAGAIANLCGNGGIKALLSMVRCRHPDVLAQVARGIANFAKCESRASTQGIKRGKSLLIEDGALAWIVKNANNEASPIRRHIELALCHMAQHEVNAKDMISGGALWELVRISRDCTREDIRILARRTLSSSPSFQAELKRLRLNSG</sequence>
<dbReference type="PROSITE" id="PS50067">
    <property type="entry name" value="KINESIN_MOTOR_2"/>
    <property type="match status" value="1"/>
</dbReference>
<dbReference type="Pfam" id="PF00514">
    <property type="entry name" value="Arm"/>
    <property type="match status" value="1"/>
</dbReference>
<dbReference type="InterPro" id="IPR016024">
    <property type="entry name" value="ARM-type_fold"/>
</dbReference>
<accession>A0AAD5CFB5</accession>
<dbReference type="GO" id="GO:0071562">
    <property type="term" value="P:nucleus-vacuole junction assembly"/>
    <property type="evidence" value="ECO:0007669"/>
    <property type="project" value="InterPro"/>
</dbReference>
<dbReference type="SMART" id="SM00129">
    <property type="entry name" value="KISc"/>
    <property type="match status" value="1"/>
</dbReference>
<keyword evidence="7 13" id="KW-0067">ATP-binding</keyword>
<keyword evidence="9 13" id="KW-0505">Motor protein</keyword>
<dbReference type="GO" id="GO:0007018">
    <property type="term" value="P:microtubule-based movement"/>
    <property type="evidence" value="ECO:0007669"/>
    <property type="project" value="InterPro"/>
</dbReference>
<comment type="similarity">
    <text evidence="3">Belongs to the TRAFAC class myosin-kinesin ATPase superfamily. Kinesin family. Ungrouped subfamily.</text>
</comment>
<evidence type="ECO:0000256" key="10">
    <source>
        <dbReference type="ARBA" id="ARBA00023288"/>
    </source>
</evidence>
<evidence type="ECO:0000256" key="4">
    <source>
        <dbReference type="ARBA" id="ARBA00022554"/>
    </source>
</evidence>
<evidence type="ECO:0000256" key="13">
    <source>
        <dbReference type="RuleBase" id="RU000394"/>
    </source>
</evidence>
<dbReference type="InterPro" id="IPR011989">
    <property type="entry name" value="ARM-like"/>
</dbReference>
<evidence type="ECO:0000256" key="7">
    <source>
        <dbReference type="ARBA" id="ARBA00022840"/>
    </source>
</evidence>
<evidence type="ECO:0000256" key="6">
    <source>
        <dbReference type="ARBA" id="ARBA00022741"/>
    </source>
</evidence>
<dbReference type="GO" id="GO:0003777">
    <property type="term" value="F:microtubule motor activity"/>
    <property type="evidence" value="ECO:0007669"/>
    <property type="project" value="InterPro"/>
</dbReference>
<evidence type="ECO:0000256" key="11">
    <source>
        <dbReference type="PROSITE-ProRule" id="PRU00259"/>
    </source>
</evidence>
<feature type="repeat" description="ARM" evidence="11">
    <location>
        <begin position="532"/>
        <end position="575"/>
    </location>
</feature>
<reference evidence="16" key="1">
    <citation type="submission" date="2022-06" db="EMBL/GenBank/DDBJ databases">
        <title>Uncovering the hologenomic basis of an extraordinary plant invasion.</title>
        <authorList>
            <person name="Bieker V.C."/>
            <person name="Martin M.D."/>
            <person name="Gilbert T."/>
            <person name="Hodgins K."/>
            <person name="Battlay P."/>
            <person name="Petersen B."/>
            <person name="Wilson J."/>
        </authorList>
    </citation>
    <scope>NUCLEOTIDE SEQUENCE</scope>
    <source>
        <strain evidence="16">AA19_3_7</strain>
        <tissue evidence="16">Leaf</tissue>
    </source>
</reference>
<comment type="caution">
    <text evidence="12">Lacks conserved residue(s) required for the propagation of feature annotation.</text>
</comment>
<evidence type="ECO:0000259" key="15">
    <source>
        <dbReference type="PROSITE" id="PS50067"/>
    </source>
</evidence>
<protein>
    <recommendedName>
        <fullName evidence="13">Kinesin-like protein</fullName>
    </recommendedName>
</protein>
<evidence type="ECO:0000256" key="2">
    <source>
        <dbReference type="ARBA" id="ARBA00005462"/>
    </source>
</evidence>
<dbReference type="GO" id="GO:0043495">
    <property type="term" value="F:protein-membrane adaptor activity"/>
    <property type="evidence" value="ECO:0007669"/>
    <property type="project" value="InterPro"/>
</dbReference>
<dbReference type="PROSITE" id="PS50176">
    <property type="entry name" value="ARM_REPEAT"/>
    <property type="match status" value="2"/>
</dbReference>
<keyword evidence="5" id="KW-0677">Repeat</keyword>
<dbReference type="SUPFAM" id="SSF52540">
    <property type="entry name" value="P-loop containing nucleoside triphosphate hydrolases"/>
    <property type="match status" value="1"/>
</dbReference>
<dbReference type="Gene3D" id="1.25.10.10">
    <property type="entry name" value="Leucine-rich Repeat Variant"/>
    <property type="match status" value="1"/>
</dbReference>
<organism evidence="16 17">
    <name type="scientific">Ambrosia artemisiifolia</name>
    <name type="common">Common ragweed</name>
    <dbReference type="NCBI Taxonomy" id="4212"/>
    <lineage>
        <taxon>Eukaryota</taxon>
        <taxon>Viridiplantae</taxon>
        <taxon>Streptophyta</taxon>
        <taxon>Embryophyta</taxon>
        <taxon>Tracheophyta</taxon>
        <taxon>Spermatophyta</taxon>
        <taxon>Magnoliopsida</taxon>
        <taxon>eudicotyledons</taxon>
        <taxon>Gunneridae</taxon>
        <taxon>Pentapetalae</taxon>
        <taxon>asterids</taxon>
        <taxon>campanulids</taxon>
        <taxon>Asterales</taxon>
        <taxon>Asteraceae</taxon>
        <taxon>Asteroideae</taxon>
        <taxon>Heliantheae alliance</taxon>
        <taxon>Heliantheae</taxon>
        <taxon>Ambrosia</taxon>
    </lineage>
</organism>
<dbReference type="GO" id="GO:0005524">
    <property type="term" value="F:ATP binding"/>
    <property type="evidence" value="ECO:0007669"/>
    <property type="project" value="UniProtKB-KW"/>
</dbReference>
<evidence type="ECO:0000256" key="9">
    <source>
        <dbReference type="ARBA" id="ARBA00023175"/>
    </source>
</evidence>
<dbReference type="AlphaFoldDB" id="A0AAD5CFB5"/>
<feature type="domain" description="Kinesin motor" evidence="15">
    <location>
        <begin position="1"/>
        <end position="225"/>
    </location>
</feature>
<dbReference type="PANTHER" id="PTHR47249:SF1">
    <property type="entry name" value="VACUOLAR PROTEIN 8"/>
    <property type="match status" value="1"/>
</dbReference>
<dbReference type="GO" id="GO:0005874">
    <property type="term" value="C:microtubule"/>
    <property type="evidence" value="ECO:0007669"/>
    <property type="project" value="UniProtKB-KW"/>
</dbReference>
<evidence type="ECO:0000313" key="17">
    <source>
        <dbReference type="Proteomes" id="UP001206925"/>
    </source>
</evidence>
<keyword evidence="13" id="KW-0493">Microtubule</keyword>
<dbReference type="GO" id="GO:0008017">
    <property type="term" value="F:microtubule binding"/>
    <property type="evidence" value="ECO:0007669"/>
    <property type="project" value="InterPro"/>
</dbReference>
<keyword evidence="6 13" id="KW-0547">Nucleotide-binding</keyword>
<comment type="caution">
    <text evidence="16">The sequence shown here is derived from an EMBL/GenBank/DDBJ whole genome shotgun (WGS) entry which is preliminary data.</text>
</comment>
<evidence type="ECO:0000256" key="1">
    <source>
        <dbReference type="ARBA" id="ARBA00004592"/>
    </source>
</evidence>
<comment type="similarity">
    <text evidence="2">Belongs to the beta-catenin family.</text>
</comment>
<dbReference type="Proteomes" id="UP001206925">
    <property type="component" value="Unassembled WGS sequence"/>
</dbReference>
<dbReference type="PANTHER" id="PTHR47249">
    <property type="entry name" value="VACUOLAR PROTEIN 8"/>
    <property type="match status" value="1"/>
</dbReference>
<dbReference type="SUPFAM" id="SSF48371">
    <property type="entry name" value="ARM repeat"/>
    <property type="match status" value="1"/>
</dbReference>
<dbReference type="Pfam" id="PF00225">
    <property type="entry name" value="Kinesin"/>
    <property type="match status" value="1"/>
</dbReference>
<dbReference type="InterPro" id="IPR001752">
    <property type="entry name" value="Kinesin_motor_dom"/>
</dbReference>
<proteinExistence type="inferred from homology"/>
<dbReference type="EMBL" id="JAMZMK010008339">
    <property type="protein sequence ID" value="KAI7740851.1"/>
    <property type="molecule type" value="Genomic_DNA"/>
</dbReference>
<feature type="coiled-coil region" evidence="14">
    <location>
        <begin position="336"/>
        <end position="444"/>
    </location>
</feature>